<evidence type="ECO:0000313" key="4">
    <source>
        <dbReference type="Proteomes" id="UP001634007"/>
    </source>
</evidence>
<organism evidence="3 4">
    <name type="scientific">Eucalyptus globulus</name>
    <name type="common">Tasmanian blue gum</name>
    <dbReference type="NCBI Taxonomy" id="34317"/>
    <lineage>
        <taxon>Eukaryota</taxon>
        <taxon>Viridiplantae</taxon>
        <taxon>Streptophyta</taxon>
        <taxon>Embryophyta</taxon>
        <taxon>Tracheophyta</taxon>
        <taxon>Spermatophyta</taxon>
        <taxon>Magnoliopsida</taxon>
        <taxon>eudicotyledons</taxon>
        <taxon>Gunneridae</taxon>
        <taxon>Pentapetalae</taxon>
        <taxon>rosids</taxon>
        <taxon>malvids</taxon>
        <taxon>Myrtales</taxon>
        <taxon>Myrtaceae</taxon>
        <taxon>Myrtoideae</taxon>
        <taxon>Eucalypteae</taxon>
        <taxon>Eucalyptus</taxon>
    </lineage>
</organism>
<keyword evidence="4" id="KW-1185">Reference proteome</keyword>
<dbReference type="EMBL" id="JBJKBG010000010">
    <property type="protein sequence ID" value="KAL3719089.1"/>
    <property type="molecule type" value="Genomic_DNA"/>
</dbReference>
<dbReference type="PRINTS" id="PR00364">
    <property type="entry name" value="DISEASERSIST"/>
</dbReference>
<gene>
    <name evidence="3" type="ORF">ACJRO7_004092</name>
</gene>
<accession>A0ABD3IYS3</accession>
<dbReference type="Proteomes" id="UP001634007">
    <property type="component" value="Unassembled WGS sequence"/>
</dbReference>
<dbReference type="Pfam" id="PF00931">
    <property type="entry name" value="NB-ARC"/>
    <property type="match status" value="1"/>
</dbReference>
<dbReference type="InterPro" id="IPR002182">
    <property type="entry name" value="NB-ARC"/>
</dbReference>
<protein>
    <recommendedName>
        <fullName evidence="2">AAA+ ATPase domain-containing protein</fullName>
    </recommendedName>
</protein>
<name>A0ABD3IYS3_EUCGL</name>
<evidence type="ECO:0000313" key="3">
    <source>
        <dbReference type="EMBL" id="KAL3719089.1"/>
    </source>
</evidence>
<dbReference type="InterPro" id="IPR027417">
    <property type="entry name" value="P-loop_NTPase"/>
</dbReference>
<dbReference type="SMART" id="SM00382">
    <property type="entry name" value="AAA"/>
    <property type="match status" value="1"/>
</dbReference>
<dbReference type="PANTHER" id="PTHR33463:SF203">
    <property type="entry name" value="AAA+ ATPASE DOMAIN-CONTAINING PROTEIN"/>
    <property type="match status" value="1"/>
</dbReference>
<dbReference type="PANTHER" id="PTHR33463">
    <property type="entry name" value="NB-ARC DOMAIN-CONTAINING PROTEIN-RELATED"/>
    <property type="match status" value="1"/>
</dbReference>
<sequence>MADIAVSVACEVAKCLVAPVGRHCGYVIFCDRYVRQLNGEVEKLVSTRDDVQSFIVAAQNDMKPIKPRVVEWVEKADAGTTNARKILENDGIATTTCFYGWLPNPKARYRLGKEASRTVKDIKELIEQGKFVHNEIPPPGLVGGVPDVNSSAGDGGDTITDSRASIFRGIMKALDDEKLKVIGVYEPGGVGKTTLLKEVEKELRKEGRSFHMIVKAEVSQTPDFNNIQGQLADALSLNLKDKESQQGRRDLLFQRLQRDPNEKFLIILDELWGALDLEAVGIPSGDESMNRKLLLTSRDKSVLEQMHADQIFRLEALEEDEAFRLFEKIVGDKLEDNEELKVKAAKVVTKLAGDIASMST</sequence>
<feature type="domain" description="AAA+ ATPase" evidence="2">
    <location>
        <begin position="178"/>
        <end position="318"/>
    </location>
</feature>
<keyword evidence="1" id="KW-0611">Plant defense</keyword>
<reference evidence="3 4" key="1">
    <citation type="submission" date="2024-11" db="EMBL/GenBank/DDBJ databases">
        <title>Chromosome-level genome assembly of Eucalyptus globulus Labill. provides insights into its genome evolution.</title>
        <authorList>
            <person name="Li X."/>
        </authorList>
    </citation>
    <scope>NUCLEOTIDE SEQUENCE [LARGE SCALE GENOMIC DNA]</scope>
    <source>
        <strain evidence="3">CL2024</strain>
        <tissue evidence="3">Fresh tender leaves</tissue>
    </source>
</reference>
<proteinExistence type="predicted"/>
<evidence type="ECO:0000256" key="1">
    <source>
        <dbReference type="ARBA" id="ARBA00022821"/>
    </source>
</evidence>
<dbReference type="InterPro" id="IPR003593">
    <property type="entry name" value="AAA+_ATPase"/>
</dbReference>
<dbReference type="InterPro" id="IPR050905">
    <property type="entry name" value="Plant_NBS-LRR"/>
</dbReference>
<dbReference type="Gene3D" id="3.40.50.300">
    <property type="entry name" value="P-loop containing nucleotide triphosphate hydrolases"/>
    <property type="match status" value="1"/>
</dbReference>
<dbReference type="SUPFAM" id="SSF52540">
    <property type="entry name" value="P-loop containing nucleoside triphosphate hydrolases"/>
    <property type="match status" value="1"/>
</dbReference>
<comment type="caution">
    <text evidence="3">The sequence shown here is derived from an EMBL/GenBank/DDBJ whole genome shotgun (WGS) entry which is preliminary data.</text>
</comment>
<dbReference type="AlphaFoldDB" id="A0ABD3IYS3"/>
<evidence type="ECO:0000259" key="2">
    <source>
        <dbReference type="SMART" id="SM00382"/>
    </source>
</evidence>